<proteinExistence type="predicted"/>
<accession>A0AAN7SNM3</accession>
<keyword evidence="1" id="KW-0732">Signal</keyword>
<sequence length="76" mass="8254">MLRLLFAFFILTIIVSYVCAKPNTYNERVPRSAQLPEGVANVPKTIVQMATSLAQDFGNTVQSIGDAIKNAMPNGP</sequence>
<dbReference type="AlphaFoldDB" id="A0AAN7SNM3"/>
<reference evidence="3" key="1">
    <citation type="submission" date="2023-01" db="EMBL/GenBank/DDBJ databases">
        <title>Key to firefly adult light organ development and bioluminescence: homeobox transcription factors regulate luciferase expression and transportation to peroxisome.</title>
        <authorList>
            <person name="Fu X."/>
        </authorList>
    </citation>
    <scope>NUCLEOTIDE SEQUENCE [LARGE SCALE GENOMIC DNA]</scope>
</reference>
<protein>
    <submittedName>
        <fullName evidence="2">Uncharacterized protein</fullName>
    </submittedName>
</protein>
<dbReference type="Proteomes" id="UP001353858">
    <property type="component" value="Unassembled WGS sequence"/>
</dbReference>
<feature type="chain" id="PRO_5042831754" evidence="1">
    <location>
        <begin position="21"/>
        <end position="76"/>
    </location>
</feature>
<keyword evidence="3" id="KW-1185">Reference proteome</keyword>
<name>A0AAN7SNM3_9COLE</name>
<feature type="signal peptide" evidence="1">
    <location>
        <begin position="1"/>
        <end position="20"/>
    </location>
</feature>
<gene>
    <name evidence="2" type="ORF">RN001_013185</name>
</gene>
<organism evidence="2 3">
    <name type="scientific">Aquatica leii</name>
    <dbReference type="NCBI Taxonomy" id="1421715"/>
    <lineage>
        <taxon>Eukaryota</taxon>
        <taxon>Metazoa</taxon>
        <taxon>Ecdysozoa</taxon>
        <taxon>Arthropoda</taxon>
        <taxon>Hexapoda</taxon>
        <taxon>Insecta</taxon>
        <taxon>Pterygota</taxon>
        <taxon>Neoptera</taxon>
        <taxon>Endopterygota</taxon>
        <taxon>Coleoptera</taxon>
        <taxon>Polyphaga</taxon>
        <taxon>Elateriformia</taxon>
        <taxon>Elateroidea</taxon>
        <taxon>Lampyridae</taxon>
        <taxon>Luciolinae</taxon>
        <taxon>Aquatica</taxon>
    </lineage>
</organism>
<comment type="caution">
    <text evidence="2">The sequence shown here is derived from an EMBL/GenBank/DDBJ whole genome shotgun (WGS) entry which is preliminary data.</text>
</comment>
<evidence type="ECO:0000313" key="2">
    <source>
        <dbReference type="EMBL" id="KAK4873825.1"/>
    </source>
</evidence>
<evidence type="ECO:0000313" key="3">
    <source>
        <dbReference type="Proteomes" id="UP001353858"/>
    </source>
</evidence>
<dbReference type="EMBL" id="JARPUR010000006">
    <property type="protein sequence ID" value="KAK4873825.1"/>
    <property type="molecule type" value="Genomic_DNA"/>
</dbReference>
<evidence type="ECO:0000256" key="1">
    <source>
        <dbReference type="SAM" id="SignalP"/>
    </source>
</evidence>